<evidence type="ECO:0000256" key="4">
    <source>
        <dbReference type="ARBA" id="ARBA00022825"/>
    </source>
</evidence>
<keyword evidence="9" id="KW-1185">Reference proteome</keyword>
<evidence type="ECO:0000313" key="8">
    <source>
        <dbReference type="EMBL" id="EDW72046.2"/>
    </source>
</evidence>
<protein>
    <recommendedName>
        <fullName evidence="7">Peptidase S1 domain-containing protein</fullName>
    </recommendedName>
</protein>
<dbReference type="SUPFAM" id="SSF50494">
    <property type="entry name" value="Trypsin-like serine proteases"/>
    <property type="match status" value="1"/>
</dbReference>
<dbReference type="AlphaFoldDB" id="B4MIV7"/>
<dbReference type="SMART" id="SM00020">
    <property type="entry name" value="Tryp_SPc"/>
    <property type="match status" value="1"/>
</dbReference>
<dbReference type="GO" id="GO:0004252">
    <property type="term" value="F:serine-type endopeptidase activity"/>
    <property type="evidence" value="ECO:0007669"/>
    <property type="project" value="InterPro"/>
</dbReference>
<keyword evidence="4" id="KW-0720">Serine protease</keyword>
<dbReference type="InParanoid" id="B4MIV7"/>
<dbReference type="PROSITE" id="PS50240">
    <property type="entry name" value="TRYPSIN_DOM"/>
    <property type="match status" value="1"/>
</dbReference>
<dbReference type="eggNOG" id="KOG3627">
    <property type="taxonomic scope" value="Eukaryota"/>
</dbReference>
<dbReference type="InterPro" id="IPR043504">
    <property type="entry name" value="Peptidase_S1_PA_chymotrypsin"/>
</dbReference>
<evidence type="ECO:0000256" key="6">
    <source>
        <dbReference type="SAM" id="SignalP"/>
    </source>
</evidence>
<dbReference type="InterPro" id="IPR050430">
    <property type="entry name" value="Peptidase_S1"/>
</dbReference>
<dbReference type="OrthoDB" id="6704066at2759"/>
<dbReference type="Pfam" id="PF00089">
    <property type="entry name" value="Trypsin"/>
    <property type="match status" value="1"/>
</dbReference>
<dbReference type="HOGENOM" id="CLU_931463_0_0_1"/>
<name>B4MIV7_DROWI</name>
<dbReference type="InterPro" id="IPR009003">
    <property type="entry name" value="Peptidase_S1_PA"/>
</dbReference>
<evidence type="ECO:0000256" key="3">
    <source>
        <dbReference type="ARBA" id="ARBA00022801"/>
    </source>
</evidence>
<keyword evidence="2 6" id="KW-0732">Signal</keyword>
<evidence type="ECO:0000256" key="2">
    <source>
        <dbReference type="ARBA" id="ARBA00022729"/>
    </source>
</evidence>
<dbReference type="Proteomes" id="UP000007798">
    <property type="component" value="Unassembled WGS sequence"/>
</dbReference>
<reference evidence="8 9" key="1">
    <citation type="journal article" date="2007" name="Nature">
        <title>Evolution of genes and genomes on the Drosophila phylogeny.</title>
        <authorList>
            <consortium name="Drosophila 12 Genomes Consortium"/>
            <person name="Clark A.G."/>
            <person name="Eisen M.B."/>
            <person name="Smith D.R."/>
            <person name="Bergman C.M."/>
            <person name="Oliver B."/>
            <person name="Markow T.A."/>
            <person name="Kaufman T.C."/>
            <person name="Kellis M."/>
            <person name="Gelbart W."/>
            <person name="Iyer V.N."/>
            <person name="Pollard D.A."/>
            <person name="Sackton T.B."/>
            <person name="Larracuente A.M."/>
            <person name="Singh N.D."/>
            <person name="Abad J.P."/>
            <person name="Abt D.N."/>
            <person name="Adryan B."/>
            <person name="Aguade M."/>
            <person name="Akashi H."/>
            <person name="Anderson W.W."/>
            <person name="Aquadro C.F."/>
            <person name="Ardell D.H."/>
            <person name="Arguello R."/>
            <person name="Artieri C.G."/>
            <person name="Barbash D.A."/>
            <person name="Barker D."/>
            <person name="Barsanti P."/>
            <person name="Batterham P."/>
            <person name="Batzoglou S."/>
            <person name="Begun D."/>
            <person name="Bhutkar A."/>
            <person name="Blanco E."/>
            <person name="Bosak S.A."/>
            <person name="Bradley R.K."/>
            <person name="Brand A.D."/>
            <person name="Brent M.R."/>
            <person name="Brooks A.N."/>
            <person name="Brown R.H."/>
            <person name="Butlin R.K."/>
            <person name="Caggese C."/>
            <person name="Calvi B.R."/>
            <person name="Bernardo de Carvalho A."/>
            <person name="Caspi A."/>
            <person name="Castrezana S."/>
            <person name="Celniker S.E."/>
            <person name="Chang J.L."/>
            <person name="Chapple C."/>
            <person name="Chatterji S."/>
            <person name="Chinwalla A."/>
            <person name="Civetta A."/>
            <person name="Clifton S.W."/>
            <person name="Comeron J.M."/>
            <person name="Costello J.C."/>
            <person name="Coyne J.A."/>
            <person name="Daub J."/>
            <person name="David R.G."/>
            <person name="Delcher A.L."/>
            <person name="Delehaunty K."/>
            <person name="Do C.B."/>
            <person name="Ebling H."/>
            <person name="Edwards K."/>
            <person name="Eickbush T."/>
            <person name="Evans J.D."/>
            <person name="Filipski A."/>
            <person name="Findeiss S."/>
            <person name="Freyhult E."/>
            <person name="Fulton L."/>
            <person name="Fulton R."/>
            <person name="Garcia A.C."/>
            <person name="Gardiner A."/>
            <person name="Garfield D.A."/>
            <person name="Garvin B.E."/>
            <person name="Gibson G."/>
            <person name="Gilbert D."/>
            <person name="Gnerre S."/>
            <person name="Godfrey J."/>
            <person name="Good R."/>
            <person name="Gotea V."/>
            <person name="Gravely B."/>
            <person name="Greenberg A.J."/>
            <person name="Griffiths-Jones S."/>
            <person name="Gross S."/>
            <person name="Guigo R."/>
            <person name="Gustafson E.A."/>
            <person name="Haerty W."/>
            <person name="Hahn M.W."/>
            <person name="Halligan D.L."/>
            <person name="Halpern A.L."/>
            <person name="Halter G.M."/>
            <person name="Han M.V."/>
            <person name="Heger A."/>
            <person name="Hillier L."/>
            <person name="Hinrichs A.S."/>
            <person name="Holmes I."/>
            <person name="Hoskins R.A."/>
            <person name="Hubisz M.J."/>
            <person name="Hultmark D."/>
            <person name="Huntley M.A."/>
            <person name="Jaffe D.B."/>
            <person name="Jagadeeshan S."/>
            <person name="Jeck W.R."/>
            <person name="Johnson J."/>
            <person name="Jones C.D."/>
            <person name="Jordan W.C."/>
            <person name="Karpen G.H."/>
            <person name="Kataoka E."/>
            <person name="Keightley P.D."/>
            <person name="Kheradpour P."/>
            <person name="Kirkness E.F."/>
            <person name="Koerich L.B."/>
            <person name="Kristiansen K."/>
            <person name="Kudrna D."/>
            <person name="Kulathinal R.J."/>
            <person name="Kumar S."/>
            <person name="Kwok R."/>
            <person name="Lander E."/>
            <person name="Langley C.H."/>
            <person name="Lapoint R."/>
            <person name="Lazzaro B.P."/>
            <person name="Lee S.J."/>
            <person name="Levesque L."/>
            <person name="Li R."/>
            <person name="Lin C.F."/>
            <person name="Lin M.F."/>
            <person name="Lindblad-Toh K."/>
            <person name="Llopart A."/>
            <person name="Long M."/>
            <person name="Low L."/>
            <person name="Lozovsky E."/>
            <person name="Lu J."/>
            <person name="Luo M."/>
            <person name="Machado C.A."/>
            <person name="Makalowski W."/>
            <person name="Marzo M."/>
            <person name="Matsuda M."/>
            <person name="Matzkin L."/>
            <person name="McAllister B."/>
            <person name="McBride C.S."/>
            <person name="McKernan B."/>
            <person name="McKernan K."/>
            <person name="Mendez-Lago M."/>
            <person name="Minx P."/>
            <person name="Mollenhauer M.U."/>
            <person name="Montooth K."/>
            <person name="Mount S.M."/>
            <person name="Mu X."/>
            <person name="Myers E."/>
            <person name="Negre B."/>
            <person name="Newfeld S."/>
            <person name="Nielsen R."/>
            <person name="Noor M.A."/>
            <person name="O'Grady P."/>
            <person name="Pachter L."/>
            <person name="Papaceit M."/>
            <person name="Parisi M.J."/>
            <person name="Parisi M."/>
            <person name="Parts L."/>
            <person name="Pedersen J.S."/>
            <person name="Pesole G."/>
            <person name="Phillippy A.M."/>
            <person name="Ponting C.P."/>
            <person name="Pop M."/>
            <person name="Porcelli D."/>
            <person name="Powell J.R."/>
            <person name="Prohaska S."/>
            <person name="Pruitt K."/>
            <person name="Puig M."/>
            <person name="Quesneville H."/>
            <person name="Ram K.R."/>
            <person name="Rand D."/>
            <person name="Rasmussen M.D."/>
            <person name="Reed L.K."/>
            <person name="Reenan R."/>
            <person name="Reily A."/>
            <person name="Remington K.A."/>
            <person name="Rieger T.T."/>
            <person name="Ritchie M.G."/>
            <person name="Robin C."/>
            <person name="Rogers Y.H."/>
            <person name="Rohde C."/>
            <person name="Rozas J."/>
            <person name="Rubenfield M.J."/>
            <person name="Ruiz A."/>
            <person name="Russo S."/>
            <person name="Salzberg S.L."/>
            <person name="Sanchez-Gracia A."/>
            <person name="Saranga D.J."/>
            <person name="Sato H."/>
            <person name="Schaeffer S.W."/>
            <person name="Schatz M.C."/>
            <person name="Schlenke T."/>
            <person name="Schwartz R."/>
            <person name="Segarra C."/>
            <person name="Singh R.S."/>
            <person name="Sirot L."/>
            <person name="Sirota M."/>
            <person name="Sisneros N.B."/>
            <person name="Smith C.D."/>
            <person name="Smith T.F."/>
            <person name="Spieth J."/>
            <person name="Stage D.E."/>
            <person name="Stark A."/>
            <person name="Stephan W."/>
            <person name="Strausberg R.L."/>
            <person name="Strempel S."/>
            <person name="Sturgill D."/>
            <person name="Sutton G."/>
            <person name="Sutton G.G."/>
            <person name="Tao W."/>
            <person name="Teichmann S."/>
            <person name="Tobari Y.N."/>
            <person name="Tomimura Y."/>
            <person name="Tsolas J.M."/>
            <person name="Valente V.L."/>
            <person name="Venter E."/>
            <person name="Venter J.C."/>
            <person name="Vicario S."/>
            <person name="Vieira F.G."/>
            <person name="Vilella A.J."/>
            <person name="Villasante A."/>
            <person name="Walenz B."/>
            <person name="Wang J."/>
            <person name="Wasserman M."/>
            <person name="Watts T."/>
            <person name="Wilson D."/>
            <person name="Wilson R.K."/>
            <person name="Wing R.A."/>
            <person name="Wolfner M.F."/>
            <person name="Wong A."/>
            <person name="Wong G.K."/>
            <person name="Wu C.I."/>
            <person name="Wu G."/>
            <person name="Yamamoto D."/>
            <person name="Yang H.P."/>
            <person name="Yang S.P."/>
            <person name="Yorke J.A."/>
            <person name="Yoshida K."/>
            <person name="Zdobnov E."/>
            <person name="Zhang P."/>
            <person name="Zhang Y."/>
            <person name="Zimin A.V."/>
            <person name="Baldwin J."/>
            <person name="Abdouelleil A."/>
            <person name="Abdulkadir J."/>
            <person name="Abebe A."/>
            <person name="Abera B."/>
            <person name="Abreu J."/>
            <person name="Acer S.C."/>
            <person name="Aftuck L."/>
            <person name="Alexander A."/>
            <person name="An P."/>
            <person name="Anderson E."/>
            <person name="Anderson S."/>
            <person name="Arachi H."/>
            <person name="Azer M."/>
            <person name="Bachantsang P."/>
            <person name="Barry A."/>
            <person name="Bayul T."/>
            <person name="Berlin A."/>
            <person name="Bessette D."/>
            <person name="Bloom T."/>
            <person name="Blye J."/>
            <person name="Boguslavskiy L."/>
            <person name="Bonnet C."/>
            <person name="Boukhgalter B."/>
            <person name="Bourzgui I."/>
            <person name="Brown A."/>
            <person name="Cahill P."/>
            <person name="Channer S."/>
            <person name="Cheshatsang Y."/>
            <person name="Chuda L."/>
            <person name="Citroen M."/>
            <person name="Collymore A."/>
            <person name="Cooke P."/>
            <person name="Costello M."/>
            <person name="D'Aco K."/>
            <person name="Daza R."/>
            <person name="De Haan G."/>
            <person name="DeGray S."/>
            <person name="DeMaso C."/>
            <person name="Dhargay N."/>
            <person name="Dooley K."/>
            <person name="Dooley E."/>
            <person name="Doricent M."/>
            <person name="Dorje P."/>
            <person name="Dorjee K."/>
            <person name="Dupes A."/>
            <person name="Elong R."/>
            <person name="Falk J."/>
            <person name="Farina A."/>
            <person name="Faro S."/>
            <person name="Ferguson D."/>
            <person name="Fisher S."/>
            <person name="Foley C.D."/>
            <person name="Franke A."/>
            <person name="Friedrich D."/>
            <person name="Gadbois L."/>
            <person name="Gearin G."/>
            <person name="Gearin C.R."/>
            <person name="Giannoukos G."/>
            <person name="Goode T."/>
            <person name="Graham J."/>
            <person name="Grandbois E."/>
            <person name="Grewal S."/>
            <person name="Gyaltsen K."/>
            <person name="Hafez N."/>
            <person name="Hagos B."/>
            <person name="Hall J."/>
            <person name="Henson C."/>
            <person name="Hollinger A."/>
            <person name="Honan T."/>
            <person name="Huard M.D."/>
            <person name="Hughes L."/>
            <person name="Hurhula B."/>
            <person name="Husby M.E."/>
            <person name="Kamat A."/>
            <person name="Kanga B."/>
            <person name="Kashin S."/>
            <person name="Khazanovich D."/>
            <person name="Kisner P."/>
            <person name="Lance K."/>
            <person name="Lara M."/>
            <person name="Lee W."/>
            <person name="Lennon N."/>
            <person name="Letendre F."/>
            <person name="LeVine R."/>
            <person name="Lipovsky A."/>
            <person name="Liu X."/>
            <person name="Liu J."/>
            <person name="Liu S."/>
            <person name="Lokyitsang T."/>
            <person name="Lokyitsang Y."/>
            <person name="Lubonja R."/>
            <person name="Lui A."/>
            <person name="MacDonald P."/>
            <person name="Magnisalis V."/>
            <person name="Maru K."/>
            <person name="Matthews C."/>
            <person name="McCusker W."/>
            <person name="McDonough S."/>
            <person name="Mehta T."/>
            <person name="Meldrim J."/>
            <person name="Meneus L."/>
            <person name="Mihai O."/>
            <person name="Mihalev A."/>
            <person name="Mihova T."/>
            <person name="Mittelman R."/>
            <person name="Mlenga V."/>
            <person name="Montmayeur A."/>
            <person name="Mulrain L."/>
            <person name="Navidi A."/>
            <person name="Naylor J."/>
            <person name="Negash T."/>
            <person name="Nguyen T."/>
            <person name="Nguyen N."/>
            <person name="Nicol R."/>
            <person name="Norbu C."/>
            <person name="Norbu N."/>
            <person name="Novod N."/>
            <person name="O'Neill B."/>
            <person name="Osman S."/>
            <person name="Markiewicz E."/>
            <person name="Oyono O.L."/>
            <person name="Patti C."/>
            <person name="Phunkhang P."/>
            <person name="Pierre F."/>
            <person name="Priest M."/>
            <person name="Raghuraman S."/>
            <person name="Rege F."/>
            <person name="Reyes R."/>
            <person name="Rise C."/>
            <person name="Rogov P."/>
            <person name="Ross K."/>
            <person name="Ryan E."/>
            <person name="Settipalli S."/>
            <person name="Shea T."/>
            <person name="Sherpa N."/>
            <person name="Shi L."/>
            <person name="Shih D."/>
            <person name="Sparrow T."/>
            <person name="Spaulding J."/>
            <person name="Stalker J."/>
            <person name="Stange-Thomann N."/>
            <person name="Stavropoulos S."/>
            <person name="Stone C."/>
            <person name="Strader C."/>
            <person name="Tesfaye S."/>
            <person name="Thomson T."/>
            <person name="Thoulutsang Y."/>
            <person name="Thoulutsang D."/>
            <person name="Topham K."/>
            <person name="Topping I."/>
            <person name="Tsamla T."/>
            <person name="Vassiliev H."/>
            <person name="Vo A."/>
            <person name="Wangchuk T."/>
            <person name="Wangdi T."/>
            <person name="Weiand M."/>
            <person name="Wilkinson J."/>
            <person name="Wilson A."/>
            <person name="Yadav S."/>
            <person name="Young G."/>
            <person name="Yu Q."/>
            <person name="Zembek L."/>
            <person name="Zhong D."/>
            <person name="Zimmer A."/>
            <person name="Zwirko Z."/>
            <person name="Jaffe D.B."/>
            <person name="Alvarez P."/>
            <person name="Brockman W."/>
            <person name="Butler J."/>
            <person name="Chin C."/>
            <person name="Gnerre S."/>
            <person name="Grabherr M."/>
            <person name="Kleber M."/>
            <person name="Mauceli E."/>
            <person name="MacCallum I."/>
        </authorList>
    </citation>
    <scope>NUCLEOTIDE SEQUENCE [LARGE SCALE GENOMIC DNA]</scope>
    <source>
        <strain evidence="9">Tucson 14030-0811.24</strain>
    </source>
</reference>
<dbReference type="Gene3D" id="2.40.10.10">
    <property type="entry name" value="Trypsin-like serine proteases"/>
    <property type="match status" value="2"/>
</dbReference>
<dbReference type="PANTHER" id="PTHR24276">
    <property type="entry name" value="POLYSERASE-RELATED"/>
    <property type="match status" value="1"/>
</dbReference>
<dbReference type="InterPro" id="IPR001254">
    <property type="entry name" value="Trypsin_dom"/>
</dbReference>
<evidence type="ECO:0000259" key="7">
    <source>
        <dbReference type="PROSITE" id="PS50240"/>
    </source>
</evidence>
<feature type="chain" id="PRO_5006457881" description="Peptidase S1 domain-containing protein" evidence="6">
    <location>
        <begin position="22"/>
        <end position="179"/>
    </location>
</feature>
<feature type="signal peptide" evidence="6">
    <location>
        <begin position="1"/>
        <end position="21"/>
    </location>
</feature>
<sequence>MFSSNRFVPVLVLLLALSGNGFLFADAIIGGHLVEKQELMYMAAVLVNGNQECGGVLVSPTMVLTAAECIMRRKVTELKVTVGTNDLSDGTGQTIDVMEAIIHISAYYPKNDTALLKLTKMIKFSGYVKVIEIAGPDQTYPENTTAITSGFGVEIEMEIKHHVKEISVPLWLSMTSLLE</sequence>
<accession>B4MIV7</accession>
<evidence type="ECO:0000256" key="5">
    <source>
        <dbReference type="ARBA" id="ARBA00023157"/>
    </source>
</evidence>
<proteinExistence type="predicted"/>
<feature type="domain" description="Peptidase S1" evidence="7">
    <location>
        <begin position="28"/>
        <end position="179"/>
    </location>
</feature>
<dbReference type="FunFam" id="2.40.10.10:FF:000068">
    <property type="entry name" value="transmembrane protease serine 2"/>
    <property type="match status" value="1"/>
</dbReference>
<dbReference type="GO" id="GO:0006508">
    <property type="term" value="P:proteolysis"/>
    <property type="evidence" value="ECO:0007669"/>
    <property type="project" value="UniProtKB-KW"/>
</dbReference>
<dbReference type="PANTHER" id="PTHR24276:SF98">
    <property type="entry name" value="FI18310P1-RELATED"/>
    <property type="match status" value="1"/>
</dbReference>
<gene>
    <name evidence="8" type="primary">Dwil\GK10736</name>
    <name evidence="8" type="ORF">Dwil_GK10736</name>
</gene>
<evidence type="ECO:0000256" key="1">
    <source>
        <dbReference type="ARBA" id="ARBA00022670"/>
    </source>
</evidence>
<organism evidence="8 9">
    <name type="scientific">Drosophila willistoni</name>
    <name type="common">Fruit fly</name>
    <dbReference type="NCBI Taxonomy" id="7260"/>
    <lineage>
        <taxon>Eukaryota</taxon>
        <taxon>Metazoa</taxon>
        <taxon>Ecdysozoa</taxon>
        <taxon>Arthropoda</taxon>
        <taxon>Hexapoda</taxon>
        <taxon>Insecta</taxon>
        <taxon>Pterygota</taxon>
        <taxon>Neoptera</taxon>
        <taxon>Endopterygota</taxon>
        <taxon>Diptera</taxon>
        <taxon>Brachycera</taxon>
        <taxon>Muscomorpha</taxon>
        <taxon>Ephydroidea</taxon>
        <taxon>Drosophilidae</taxon>
        <taxon>Drosophila</taxon>
        <taxon>Sophophora</taxon>
    </lineage>
</organism>
<keyword evidence="1" id="KW-0645">Protease</keyword>
<dbReference type="EMBL" id="CH963719">
    <property type="protein sequence ID" value="EDW72046.2"/>
    <property type="molecule type" value="Genomic_DNA"/>
</dbReference>
<keyword evidence="3" id="KW-0378">Hydrolase</keyword>
<evidence type="ECO:0000313" key="9">
    <source>
        <dbReference type="Proteomes" id="UP000007798"/>
    </source>
</evidence>
<keyword evidence="5" id="KW-1015">Disulfide bond</keyword>